<dbReference type="EMBL" id="MU150278">
    <property type="protein sequence ID" value="KAF9461867.1"/>
    <property type="molecule type" value="Genomic_DNA"/>
</dbReference>
<name>A0A9P5Y1V2_9AGAR</name>
<proteinExistence type="predicted"/>
<evidence type="ECO:0000313" key="1">
    <source>
        <dbReference type="EMBL" id="KAF9461867.1"/>
    </source>
</evidence>
<organism evidence="1 2">
    <name type="scientific">Collybia nuda</name>
    <dbReference type="NCBI Taxonomy" id="64659"/>
    <lineage>
        <taxon>Eukaryota</taxon>
        <taxon>Fungi</taxon>
        <taxon>Dikarya</taxon>
        <taxon>Basidiomycota</taxon>
        <taxon>Agaricomycotina</taxon>
        <taxon>Agaricomycetes</taxon>
        <taxon>Agaricomycetidae</taxon>
        <taxon>Agaricales</taxon>
        <taxon>Tricholomatineae</taxon>
        <taxon>Clitocybaceae</taxon>
        <taxon>Collybia</taxon>
    </lineage>
</organism>
<comment type="caution">
    <text evidence="1">The sequence shown here is derived from an EMBL/GenBank/DDBJ whole genome shotgun (WGS) entry which is preliminary data.</text>
</comment>
<accession>A0A9P5Y1V2</accession>
<dbReference type="Proteomes" id="UP000807353">
    <property type="component" value="Unassembled WGS sequence"/>
</dbReference>
<keyword evidence="2" id="KW-1185">Reference proteome</keyword>
<protein>
    <submittedName>
        <fullName evidence="1">Uncharacterized protein</fullName>
    </submittedName>
</protein>
<sequence length="323" mass="37229">MYSDEDSDSSHSIIKSYSRYISKPYLHLYDEDEARAREHAAWRRRDTKDKPHEPFSLPFSTHVVRHLSELRALHTLTVRDCLVTENVLSGSELDGIELPVYNLCLRFTSETTNMWHILPLCPSLRTLSIFSPFRFDVPVPSDEVWTRCRFFPHLERLTLTHIHSSSLNDLAFALLSVALVSELHITHFKLHTMYGVRDAEILFLLRAIQNAPIEVLVLEGLAEAEPALFSRIGECFESTLVALTLIRRASIRQVGDREITWPRPTWKYAPHLSRLTKLQHFDWNSFCPFTTVPSSSLLDFENGFLEILTDMTEKMKAMVTLSA</sequence>
<gene>
    <name evidence="1" type="ORF">BDZ94DRAFT_1310219</name>
</gene>
<dbReference type="AlphaFoldDB" id="A0A9P5Y1V2"/>
<evidence type="ECO:0000313" key="2">
    <source>
        <dbReference type="Proteomes" id="UP000807353"/>
    </source>
</evidence>
<dbReference type="OrthoDB" id="3258311at2759"/>
<reference evidence="1" key="1">
    <citation type="submission" date="2020-11" db="EMBL/GenBank/DDBJ databases">
        <authorList>
            <consortium name="DOE Joint Genome Institute"/>
            <person name="Ahrendt S."/>
            <person name="Riley R."/>
            <person name="Andreopoulos W."/>
            <person name="Labutti K."/>
            <person name="Pangilinan J."/>
            <person name="Ruiz-Duenas F.J."/>
            <person name="Barrasa J.M."/>
            <person name="Sanchez-Garcia M."/>
            <person name="Camarero S."/>
            <person name="Miyauchi S."/>
            <person name="Serrano A."/>
            <person name="Linde D."/>
            <person name="Babiker R."/>
            <person name="Drula E."/>
            <person name="Ayuso-Fernandez I."/>
            <person name="Pacheco R."/>
            <person name="Padilla G."/>
            <person name="Ferreira P."/>
            <person name="Barriuso J."/>
            <person name="Kellner H."/>
            <person name="Castanera R."/>
            <person name="Alfaro M."/>
            <person name="Ramirez L."/>
            <person name="Pisabarro A.G."/>
            <person name="Kuo A."/>
            <person name="Tritt A."/>
            <person name="Lipzen A."/>
            <person name="He G."/>
            <person name="Yan M."/>
            <person name="Ng V."/>
            <person name="Cullen D."/>
            <person name="Martin F."/>
            <person name="Rosso M.-N."/>
            <person name="Henrissat B."/>
            <person name="Hibbett D."/>
            <person name="Martinez A.T."/>
            <person name="Grigoriev I.V."/>
        </authorList>
    </citation>
    <scope>NUCLEOTIDE SEQUENCE</scope>
    <source>
        <strain evidence="1">CBS 247.69</strain>
    </source>
</reference>